<name>A0A1M4X5A7_9LACT</name>
<dbReference type="AlphaFoldDB" id="A0A1M4X5A7"/>
<evidence type="ECO:0000313" key="3">
    <source>
        <dbReference type="EMBL" id="SHE88607.1"/>
    </source>
</evidence>
<evidence type="ECO:0000259" key="2">
    <source>
        <dbReference type="Pfam" id="PF19200"/>
    </source>
</evidence>
<dbReference type="InterPro" id="IPR013785">
    <property type="entry name" value="Aldolase_TIM"/>
</dbReference>
<dbReference type="SUPFAM" id="SSF51445">
    <property type="entry name" value="(Trans)glycosidases"/>
    <property type="match status" value="1"/>
</dbReference>
<dbReference type="EMBL" id="FQUF01000019">
    <property type="protein sequence ID" value="SHE88607.1"/>
    <property type="molecule type" value="Genomic_DNA"/>
</dbReference>
<accession>A0A1M4X5A7</accession>
<dbReference type="Pfam" id="PF19200">
    <property type="entry name" value="MupG_N"/>
    <property type="match status" value="1"/>
</dbReference>
<proteinExistence type="predicted"/>
<dbReference type="Gene3D" id="2.40.100.10">
    <property type="entry name" value="Cyclophilin-like"/>
    <property type="match status" value="1"/>
</dbReference>
<dbReference type="InterPro" id="IPR043797">
    <property type="entry name" value="MupG_N"/>
</dbReference>
<reference evidence="3 4" key="1">
    <citation type="submission" date="2016-11" db="EMBL/GenBank/DDBJ databases">
        <authorList>
            <person name="Jaros S."/>
            <person name="Januszkiewicz K."/>
            <person name="Wedrychowicz H."/>
        </authorList>
    </citation>
    <scope>NUCLEOTIDE SEQUENCE [LARGE SCALE GENOMIC DNA]</scope>
    <source>
        <strain evidence="3 4">DSM 15692</strain>
    </source>
</reference>
<sequence>MKKLGVSIYPSKSNVDEDKKYLELASEFGFKRIFTSLLEIDGDRDEVVDKYREIIEYGNSLGMQTTLDINPRLFDQLGVSYEDLKFFADIGADSIRLDLGFGGSEEALMTKNDYDLKIEVNMSSGTKYIDNVMSYQPKRENLIASHNFYPMKYSGLSREHFEKTTAQFNAYNLNTAAFITSQVGELGPWPVQTGLCSLEEHRHLPIEVQVTHYKMLGTIDDLIIGNGYASEEELRKAAEAFFSPHILLPVELADNITDLEKKVILDELHVYRGDRSAYLLRSTMTRVKYREEDFPVHTTGPVEKGSIVLGNNNFGQYKGETQVILLPIEDDGTRNIVGTITDDAIELLSDLKPWSSFKFIEVE</sequence>
<gene>
    <name evidence="3" type="ORF">SAMN02745249_01349</name>
</gene>
<feature type="domain" description="6-phospho-N-acetylmuramidase C-terminal" evidence="1">
    <location>
        <begin position="247"/>
        <end position="359"/>
    </location>
</feature>
<dbReference type="Gene3D" id="3.20.20.70">
    <property type="entry name" value="Aldolase class I"/>
    <property type="match status" value="1"/>
</dbReference>
<dbReference type="OrthoDB" id="5809921at2"/>
<dbReference type="STRING" id="1121025.SAMN02745249_01349"/>
<evidence type="ECO:0000259" key="1">
    <source>
        <dbReference type="Pfam" id="PF05913"/>
    </source>
</evidence>
<dbReference type="PANTHER" id="PTHR38435">
    <property type="match status" value="1"/>
</dbReference>
<dbReference type="RefSeq" id="WP_073298078.1">
    <property type="nucleotide sequence ID" value="NZ_FQUF01000019.1"/>
</dbReference>
<dbReference type="PANTHER" id="PTHR38435:SF1">
    <property type="entry name" value="DUF871 DOMAIN-CONTAINING PROTEIN"/>
    <property type="match status" value="1"/>
</dbReference>
<evidence type="ECO:0000313" key="4">
    <source>
        <dbReference type="Proteomes" id="UP000184128"/>
    </source>
</evidence>
<protein>
    <recommendedName>
        <fullName evidence="5">Outer surface protein</fullName>
    </recommendedName>
</protein>
<dbReference type="InterPro" id="IPR008589">
    <property type="entry name" value="MupG"/>
</dbReference>
<dbReference type="InterPro" id="IPR017853">
    <property type="entry name" value="GH"/>
</dbReference>
<dbReference type="InterPro" id="IPR029000">
    <property type="entry name" value="Cyclophilin-like_dom_sf"/>
</dbReference>
<dbReference type="Proteomes" id="UP000184128">
    <property type="component" value="Unassembled WGS sequence"/>
</dbReference>
<dbReference type="SUPFAM" id="SSF50891">
    <property type="entry name" value="Cyclophilin-like"/>
    <property type="match status" value="1"/>
</dbReference>
<keyword evidence="4" id="KW-1185">Reference proteome</keyword>
<dbReference type="Pfam" id="PF05913">
    <property type="entry name" value="MupG_C"/>
    <property type="match status" value="1"/>
</dbReference>
<feature type="domain" description="6-phospho-N-acetylmuramidase N-terminal" evidence="2">
    <location>
        <begin position="4"/>
        <end position="238"/>
    </location>
</feature>
<organism evidence="3 4">
    <name type="scientific">Atopostipes suicloacalis DSM 15692</name>
    <dbReference type="NCBI Taxonomy" id="1121025"/>
    <lineage>
        <taxon>Bacteria</taxon>
        <taxon>Bacillati</taxon>
        <taxon>Bacillota</taxon>
        <taxon>Bacilli</taxon>
        <taxon>Lactobacillales</taxon>
        <taxon>Carnobacteriaceae</taxon>
        <taxon>Atopostipes</taxon>
    </lineage>
</organism>
<dbReference type="InterPro" id="IPR043894">
    <property type="entry name" value="MupG_C"/>
</dbReference>
<evidence type="ECO:0008006" key="5">
    <source>
        <dbReference type="Google" id="ProtNLM"/>
    </source>
</evidence>